<reference evidence="1 2" key="1">
    <citation type="submission" date="2019-03" db="EMBL/GenBank/DDBJ databases">
        <title>Genomic Encyclopedia of Type Strains, Phase IV (KMG-IV): sequencing the most valuable type-strain genomes for metagenomic binning, comparative biology and taxonomic classification.</title>
        <authorList>
            <person name="Goeker M."/>
        </authorList>
    </citation>
    <scope>NUCLEOTIDE SEQUENCE [LARGE SCALE GENOMIC DNA]</scope>
    <source>
        <strain evidence="1 2">DSM 13328</strain>
    </source>
</reference>
<proteinExistence type="predicted"/>
<dbReference type="Proteomes" id="UP000294855">
    <property type="component" value="Unassembled WGS sequence"/>
</dbReference>
<gene>
    <name evidence="1" type="ORF">C7391_1406</name>
</gene>
<accession>A0A484F4L8</accession>
<keyword evidence="2" id="KW-1185">Reference proteome</keyword>
<sequence length="190" mass="21757">MYLFDCVCSVDCMHSVGCVHLLLFRTPVRLRERNCCYLPFAFATVTCRLHLPLSPAVCVCAVIYRLRSRCHLEFAFATATCRLRSCYHLPYARRDLSLQATALRHSHSAVYKKSKKNNPFFEKIKKIKKKMKKKNRYNRFDYSVLESGSSAFSSMPHFVSSSEIGSSIISTLSFVTRCSSAPKTVTLRFL</sequence>
<comment type="caution">
    <text evidence="1">The sequence shown here is derived from an EMBL/GenBank/DDBJ whole genome shotgun (WGS) entry which is preliminary data.</text>
</comment>
<dbReference type="EMBL" id="SNYS01000010">
    <property type="protein sequence ID" value="TDQ67852.1"/>
    <property type="molecule type" value="Genomic_DNA"/>
</dbReference>
<organism evidence="1 2">
    <name type="scientific">Methanimicrococcus blatticola</name>
    <dbReference type="NCBI Taxonomy" id="91560"/>
    <lineage>
        <taxon>Archaea</taxon>
        <taxon>Methanobacteriati</taxon>
        <taxon>Methanobacteriota</taxon>
        <taxon>Stenosarchaea group</taxon>
        <taxon>Methanomicrobia</taxon>
        <taxon>Methanosarcinales</taxon>
        <taxon>Methanosarcinaceae</taxon>
        <taxon>Methanimicrococcus</taxon>
    </lineage>
</organism>
<evidence type="ECO:0000313" key="1">
    <source>
        <dbReference type="EMBL" id="TDQ67852.1"/>
    </source>
</evidence>
<protein>
    <submittedName>
        <fullName evidence="1">Uncharacterized protein</fullName>
    </submittedName>
</protein>
<name>A0A484F4L8_9EURY</name>
<evidence type="ECO:0000313" key="2">
    <source>
        <dbReference type="Proteomes" id="UP000294855"/>
    </source>
</evidence>
<dbReference type="AlphaFoldDB" id="A0A484F4L8"/>